<evidence type="ECO:0000313" key="1">
    <source>
        <dbReference type="EMBL" id="SED33614.1"/>
    </source>
</evidence>
<evidence type="ECO:0000313" key="2">
    <source>
        <dbReference type="Proteomes" id="UP000198982"/>
    </source>
</evidence>
<dbReference type="RefSeq" id="WP_244169001.1">
    <property type="nucleotide sequence ID" value="NZ_FNTJ01000003.1"/>
</dbReference>
<dbReference type="AlphaFoldDB" id="A0A1H4ZVS6"/>
<name>A0A1H4ZVS6_9PSED</name>
<accession>A0A1H4ZVS6</accession>
<organism evidence="1 2">
    <name type="scientific">Pseudomonas saponiphila</name>
    <dbReference type="NCBI Taxonomy" id="556534"/>
    <lineage>
        <taxon>Bacteria</taxon>
        <taxon>Pseudomonadati</taxon>
        <taxon>Pseudomonadota</taxon>
        <taxon>Gammaproteobacteria</taxon>
        <taxon>Pseudomonadales</taxon>
        <taxon>Pseudomonadaceae</taxon>
        <taxon>Pseudomonas</taxon>
    </lineage>
</organism>
<dbReference type="Proteomes" id="UP000198982">
    <property type="component" value="Unassembled WGS sequence"/>
</dbReference>
<keyword evidence="2" id="KW-1185">Reference proteome</keyword>
<dbReference type="EMBL" id="FNTJ01000003">
    <property type="protein sequence ID" value="SED33614.1"/>
    <property type="molecule type" value="Genomic_DNA"/>
</dbReference>
<gene>
    <name evidence="1" type="ORF">SAMN05216178_6834</name>
</gene>
<protein>
    <submittedName>
        <fullName evidence="1">Uncharacterized protein</fullName>
    </submittedName>
</protein>
<proteinExistence type="predicted"/>
<sequence length="90" mass="10391">MDEQAIRHWTDTEAIPIVEDENKWARISGLSKAMKQRAWHEINANCPPLADLLRDPEIQDVVRMFDAEIYVDSAYVPSLPAERLKGRDRS</sequence>
<reference evidence="2" key="1">
    <citation type="submission" date="2016-10" db="EMBL/GenBank/DDBJ databases">
        <authorList>
            <person name="Varghese N."/>
            <person name="Submissions S."/>
        </authorList>
    </citation>
    <scope>NUCLEOTIDE SEQUENCE [LARGE SCALE GENOMIC DNA]</scope>
    <source>
        <strain evidence="2">DSM 9751</strain>
    </source>
</reference>